<feature type="region of interest" description="Disordered" evidence="7">
    <location>
        <begin position="30"/>
        <end position="61"/>
    </location>
</feature>
<evidence type="ECO:0000313" key="11">
    <source>
        <dbReference type="Proteomes" id="UP000197065"/>
    </source>
</evidence>
<evidence type="ECO:0000256" key="5">
    <source>
        <dbReference type="ARBA" id="ARBA00023157"/>
    </source>
</evidence>
<dbReference type="Pfam" id="PF13462">
    <property type="entry name" value="Thioredoxin_4"/>
    <property type="match status" value="1"/>
</dbReference>
<keyword evidence="5" id="KW-1015">Disulfide bond</keyword>
<dbReference type="SUPFAM" id="SSF52833">
    <property type="entry name" value="Thioredoxin-like"/>
    <property type="match status" value="1"/>
</dbReference>
<dbReference type="InterPro" id="IPR036249">
    <property type="entry name" value="Thioredoxin-like_sf"/>
</dbReference>
<accession>A0A212RDW1</accession>
<dbReference type="Gene3D" id="3.40.30.10">
    <property type="entry name" value="Glutaredoxin"/>
    <property type="match status" value="1"/>
</dbReference>
<evidence type="ECO:0000256" key="7">
    <source>
        <dbReference type="SAM" id="MobiDB-lite"/>
    </source>
</evidence>
<protein>
    <submittedName>
        <fullName evidence="10">Thioredoxin</fullName>
    </submittedName>
</protein>
<dbReference type="EMBL" id="FYEH01000007">
    <property type="protein sequence ID" value="SNB70437.1"/>
    <property type="molecule type" value="Genomic_DNA"/>
</dbReference>
<dbReference type="InterPro" id="IPR017937">
    <property type="entry name" value="Thioredoxin_CS"/>
</dbReference>
<evidence type="ECO:0000256" key="2">
    <source>
        <dbReference type="ARBA" id="ARBA00005791"/>
    </source>
</evidence>
<keyword evidence="11" id="KW-1185">Reference proteome</keyword>
<proteinExistence type="inferred from homology"/>
<dbReference type="InterPro" id="IPR013766">
    <property type="entry name" value="Thioredoxin_domain"/>
</dbReference>
<evidence type="ECO:0000256" key="1">
    <source>
        <dbReference type="ARBA" id="ARBA00003565"/>
    </source>
</evidence>
<evidence type="ECO:0000259" key="9">
    <source>
        <dbReference type="PROSITE" id="PS51352"/>
    </source>
</evidence>
<feature type="signal peptide" evidence="8">
    <location>
        <begin position="1"/>
        <end position="28"/>
    </location>
</feature>
<name>A0A212RDW1_9PROT</name>
<dbReference type="AlphaFoldDB" id="A0A212RDW1"/>
<keyword evidence="3 8" id="KW-0732">Signal</keyword>
<gene>
    <name evidence="10" type="ORF">SAMN07250955_107199</name>
</gene>
<feature type="compositionally biased region" description="Low complexity" evidence="7">
    <location>
        <begin position="30"/>
        <end position="54"/>
    </location>
</feature>
<keyword evidence="6" id="KW-0676">Redox-active center</keyword>
<evidence type="ECO:0000256" key="8">
    <source>
        <dbReference type="SAM" id="SignalP"/>
    </source>
</evidence>
<dbReference type="PROSITE" id="PS00194">
    <property type="entry name" value="THIOREDOXIN_1"/>
    <property type="match status" value="1"/>
</dbReference>
<organism evidence="10 11">
    <name type="scientific">Arboricoccus pini</name>
    <dbReference type="NCBI Taxonomy" id="1963835"/>
    <lineage>
        <taxon>Bacteria</taxon>
        <taxon>Pseudomonadati</taxon>
        <taxon>Pseudomonadota</taxon>
        <taxon>Alphaproteobacteria</taxon>
        <taxon>Geminicoccales</taxon>
        <taxon>Geminicoccaceae</taxon>
        <taxon>Arboricoccus</taxon>
    </lineage>
</organism>
<comment type="similarity">
    <text evidence="2">Belongs to the thioredoxin family. DsbA subfamily.</text>
</comment>
<evidence type="ECO:0000256" key="4">
    <source>
        <dbReference type="ARBA" id="ARBA00023002"/>
    </source>
</evidence>
<evidence type="ECO:0000256" key="6">
    <source>
        <dbReference type="ARBA" id="ARBA00023284"/>
    </source>
</evidence>
<dbReference type="PANTHER" id="PTHR13887">
    <property type="entry name" value="GLUTATHIONE S-TRANSFERASE KAPPA"/>
    <property type="match status" value="1"/>
</dbReference>
<dbReference type="PROSITE" id="PS51352">
    <property type="entry name" value="THIOREDOXIN_2"/>
    <property type="match status" value="1"/>
</dbReference>
<keyword evidence="4" id="KW-0560">Oxidoreductase</keyword>
<dbReference type="PANTHER" id="PTHR13887:SF14">
    <property type="entry name" value="DISULFIDE BOND FORMATION PROTEIN D"/>
    <property type="match status" value="1"/>
</dbReference>
<evidence type="ECO:0000313" key="10">
    <source>
        <dbReference type="EMBL" id="SNB70437.1"/>
    </source>
</evidence>
<feature type="chain" id="PRO_5012352171" evidence="8">
    <location>
        <begin position="29"/>
        <end position="224"/>
    </location>
</feature>
<reference evidence="10 11" key="1">
    <citation type="submission" date="2017-06" db="EMBL/GenBank/DDBJ databases">
        <authorList>
            <person name="Kim H.J."/>
            <person name="Triplett B.A."/>
        </authorList>
    </citation>
    <scope>NUCLEOTIDE SEQUENCE [LARGE SCALE GENOMIC DNA]</scope>
    <source>
        <strain evidence="10 11">B29T1</strain>
    </source>
</reference>
<comment type="function">
    <text evidence="1">May be required for disulfide bond formation in some proteins.</text>
</comment>
<dbReference type="InterPro" id="IPR012336">
    <property type="entry name" value="Thioredoxin-like_fold"/>
</dbReference>
<dbReference type="RefSeq" id="WP_165769584.1">
    <property type="nucleotide sequence ID" value="NZ_FYEH01000007.1"/>
</dbReference>
<evidence type="ECO:0000256" key="3">
    <source>
        <dbReference type="ARBA" id="ARBA00022729"/>
    </source>
</evidence>
<dbReference type="GO" id="GO:0015036">
    <property type="term" value="F:disulfide oxidoreductase activity"/>
    <property type="evidence" value="ECO:0007669"/>
    <property type="project" value="UniProtKB-ARBA"/>
</dbReference>
<sequence>MLVNRRRLSLTTAGLLGGVGLFSLGGHAATAQTPPAANPPATTTPPAAATPPAAKVEDHPLGRDDAPVTVIEYSSLTCPHCAEFQDTTFDAFKARYIDTGKVKFIQRDFPLDRLALSASVIAHCAGDRYPLFVDVMFKNQRRWVLAEDPQAALKQLAMAGGLDATRIDACLADQALTDAVLQSRLKAQSEFKVDSTPTFIINGKGYPGARSIDEFAKIIDPLLG</sequence>
<dbReference type="Proteomes" id="UP000197065">
    <property type="component" value="Unassembled WGS sequence"/>
</dbReference>
<feature type="domain" description="Thioredoxin" evidence="9">
    <location>
        <begin position="38"/>
        <end position="224"/>
    </location>
</feature>